<protein>
    <submittedName>
        <fullName evidence="2">Uncharacterized protein</fullName>
    </submittedName>
</protein>
<dbReference type="EMBL" id="AMYD01001172">
    <property type="protein sequence ID" value="EQB54297.1"/>
    <property type="molecule type" value="Genomic_DNA"/>
</dbReference>
<accession>T0KFT7</accession>
<dbReference type="HOGENOM" id="CLU_1906576_0_0_1"/>
<name>T0KFT7_COLGC</name>
<reference evidence="3" key="1">
    <citation type="journal article" date="2013" name="Mol. Plant Microbe Interact.">
        <title>Global aspects of pacC regulation of pathogenicity genes in Colletotrichum gloeosporioides as revealed by transcriptome analysis.</title>
        <authorList>
            <person name="Alkan N."/>
            <person name="Meng X."/>
            <person name="Friedlander G."/>
            <person name="Reuveni E."/>
            <person name="Sukno S."/>
            <person name="Sherman A."/>
            <person name="Thon M."/>
            <person name="Fluhr R."/>
            <person name="Prusky D."/>
        </authorList>
    </citation>
    <scope>NUCLEOTIDE SEQUENCE [LARGE SCALE GENOMIC DNA]</scope>
    <source>
        <strain evidence="3">Cg-14</strain>
    </source>
</reference>
<proteinExistence type="predicted"/>
<feature type="region of interest" description="Disordered" evidence="1">
    <location>
        <begin position="1"/>
        <end position="34"/>
    </location>
</feature>
<comment type="caution">
    <text evidence="2">The sequence shown here is derived from an EMBL/GenBank/DDBJ whole genome shotgun (WGS) entry which is preliminary data.</text>
</comment>
<evidence type="ECO:0000256" key="1">
    <source>
        <dbReference type="SAM" id="MobiDB-lite"/>
    </source>
</evidence>
<organism evidence="2 3">
    <name type="scientific">Colletotrichum gloeosporioides (strain Cg-14)</name>
    <name type="common">Anthracnose fungus</name>
    <name type="synonym">Glomerella cingulata</name>
    <dbReference type="NCBI Taxonomy" id="1237896"/>
    <lineage>
        <taxon>Eukaryota</taxon>
        <taxon>Fungi</taxon>
        <taxon>Dikarya</taxon>
        <taxon>Ascomycota</taxon>
        <taxon>Pezizomycotina</taxon>
        <taxon>Sordariomycetes</taxon>
        <taxon>Hypocreomycetidae</taxon>
        <taxon>Glomerellales</taxon>
        <taxon>Glomerellaceae</taxon>
        <taxon>Colletotrichum</taxon>
        <taxon>Colletotrichum gloeosporioides species complex</taxon>
    </lineage>
</organism>
<dbReference type="Proteomes" id="UP000015530">
    <property type="component" value="Unassembled WGS sequence"/>
</dbReference>
<evidence type="ECO:0000313" key="3">
    <source>
        <dbReference type="Proteomes" id="UP000015530"/>
    </source>
</evidence>
<feature type="region of interest" description="Disordered" evidence="1">
    <location>
        <begin position="113"/>
        <end position="133"/>
    </location>
</feature>
<gene>
    <name evidence="2" type="ORF">CGLO_05888</name>
</gene>
<sequence>MEMGMELDPNEEDRAGPKTFNRDNSSPAAQLPGVELVRRVTDSPPLDLEKLHCLQNASRSLEMRAVCGFALTWHLQIGCWEAPPTTARRRGFWWHQREVATKTTGWPLMALPPRPNAQNSVAGIPASKTAAQH</sequence>
<dbReference type="AlphaFoldDB" id="T0KFT7"/>
<evidence type="ECO:0000313" key="2">
    <source>
        <dbReference type="EMBL" id="EQB54297.1"/>
    </source>
</evidence>